<feature type="compositionally biased region" description="Low complexity" evidence="1">
    <location>
        <begin position="48"/>
        <end position="65"/>
    </location>
</feature>
<dbReference type="EMBL" id="JAPJDO010000036">
    <property type="protein sequence ID" value="MCX2940266.1"/>
    <property type="molecule type" value="Genomic_DNA"/>
</dbReference>
<reference evidence="2 3" key="1">
    <citation type="submission" date="2022-11" db="EMBL/GenBank/DDBJ databases">
        <title>Mycobacterium sp. nov.</title>
        <authorList>
            <person name="Papic B."/>
            <person name="Spicic S."/>
            <person name="Duvnjak S."/>
        </authorList>
    </citation>
    <scope>NUCLEOTIDE SEQUENCE [LARGE SCALE GENOMIC DNA]</scope>
    <source>
        <strain evidence="2 3">CVI_P4</strain>
    </source>
</reference>
<keyword evidence="3" id="KW-1185">Reference proteome</keyword>
<evidence type="ECO:0000256" key="1">
    <source>
        <dbReference type="SAM" id="MobiDB-lite"/>
    </source>
</evidence>
<gene>
    <name evidence="2" type="ORF">ORI27_26580</name>
</gene>
<feature type="region of interest" description="Disordered" evidence="1">
    <location>
        <begin position="31"/>
        <end position="92"/>
    </location>
</feature>
<evidence type="ECO:0000313" key="3">
    <source>
        <dbReference type="Proteomes" id="UP001300745"/>
    </source>
</evidence>
<dbReference type="Proteomes" id="UP001300745">
    <property type="component" value="Unassembled WGS sequence"/>
</dbReference>
<proteinExistence type="predicted"/>
<sequence>MRSKVAVIASLLFVLVIGAAALAVNTRILDTSPRPDIGRANELLAPNSASPTAATGVPAAPADQTAPPPPRSDDGPRDNHYESEELDDDFDD</sequence>
<comment type="caution">
    <text evidence="2">The sequence shown here is derived from an EMBL/GenBank/DDBJ whole genome shotgun (WGS) entry which is preliminary data.</text>
</comment>
<protein>
    <submittedName>
        <fullName evidence="2">Uncharacterized protein</fullName>
    </submittedName>
</protein>
<accession>A0ABT3SL61</accession>
<dbReference type="RefSeq" id="WP_266000142.1">
    <property type="nucleotide sequence ID" value="NZ_JAPJDN010000036.1"/>
</dbReference>
<evidence type="ECO:0000313" key="2">
    <source>
        <dbReference type="EMBL" id="MCX2940266.1"/>
    </source>
</evidence>
<feature type="compositionally biased region" description="Basic and acidic residues" evidence="1">
    <location>
        <begin position="71"/>
        <end position="83"/>
    </location>
</feature>
<organism evidence="2 3">
    <name type="scientific">Mycobacterium pinniadriaticum</name>
    <dbReference type="NCBI Taxonomy" id="2994102"/>
    <lineage>
        <taxon>Bacteria</taxon>
        <taxon>Bacillati</taxon>
        <taxon>Actinomycetota</taxon>
        <taxon>Actinomycetes</taxon>
        <taxon>Mycobacteriales</taxon>
        <taxon>Mycobacteriaceae</taxon>
        <taxon>Mycobacterium</taxon>
    </lineage>
</organism>
<name>A0ABT3SL61_9MYCO</name>